<dbReference type="Proteomes" id="UP000789901">
    <property type="component" value="Unassembled WGS sequence"/>
</dbReference>
<name>A0ABN7VVU6_GIGMA</name>
<evidence type="ECO:0000313" key="2">
    <source>
        <dbReference type="Proteomes" id="UP000789901"/>
    </source>
</evidence>
<accession>A0ABN7VVU6</accession>
<keyword evidence="2" id="KW-1185">Reference proteome</keyword>
<organism evidence="1 2">
    <name type="scientific">Gigaspora margarita</name>
    <dbReference type="NCBI Taxonomy" id="4874"/>
    <lineage>
        <taxon>Eukaryota</taxon>
        <taxon>Fungi</taxon>
        <taxon>Fungi incertae sedis</taxon>
        <taxon>Mucoromycota</taxon>
        <taxon>Glomeromycotina</taxon>
        <taxon>Glomeromycetes</taxon>
        <taxon>Diversisporales</taxon>
        <taxon>Gigasporaceae</taxon>
        <taxon>Gigaspora</taxon>
    </lineage>
</organism>
<evidence type="ECO:0000313" key="1">
    <source>
        <dbReference type="EMBL" id="CAG8801883.1"/>
    </source>
</evidence>
<comment type="caution">
    <text evidence="1">The sequence shown here is derived from an EMBL/GenBank/DDBJ whole genome shotgun (WGS) entry which is preliminary data.</text>
</comment>
<gene>
    <name evidence="1" type="ORF">GMARGA_LOCUS23292</name>
</gene>
<protein>
    <submittedName>
        <fullName evidence="1">17093_t:CDS:1</fullName>
    </submittedName>
</protein>
<reference evidence="1 2" key="1">
    <citation type="submission" date="2021-06" db="EMBL/GenBank/DDBJ databases">
        <authorList>
            <person name="Kallberg Y."/>
            <person name="Tangrot J."/>
            <person name="Rosling A."/>
        </authorList>
    </citation>
    <scope>NUCLEOTIDE SEQUENCE [LARGE SCALE GENOMIC DNA]</scope>
    <source>
        <strain evidence="1 2">120-4 pot B 10/14</strain>
    </source>
</reference>
<sequence>MGVAIPKRGVIPKKKKNINSKDGPNNDNACMEYKEKQLTHLNYITKLESVVKVYTRANTC</sequence>
<dbReference type="EMBL" id="CAJVQB010023444">
    <property type="protein sequence ID" value="CAG8801883.1"/>
    <property type="molecule type" value="Genomic_DNA"/>
</dbReference>
<proteinExistence type="predicted"/>